<name>A0A0K1W1K5_9MOLU</name>
<evidence type="ECO:0000313" key="1">
    <source>
        <dbReference type="EMBL" id="AKX34053.1"/>
    </source>
</evidence>
<protein>
    <submittedName>
        <fullName evidence="1">Phosphonate ABC transporter phosphonate-binding protein</fullName>
    </submittedName>
</protein>
<evidence type="ECO:0000313" key="2">
    <source>
        <dbReference type="Proteomes" id="UP000067476"/>
    </source>
</evidence>
<accession>A0A0K1W1K5</accession>
<dbReference type="KEGG" id="sll:SLITO_v1c04000"/>
<dbReference type="InterPro" id="IPR054816">
    <property type="entry name" value="Lipoprotein_mollicutes-type_CS"/>
</dbReference>
<gene>
    <name evidence="1" type="primary">phnD</name>
    <name evidence="1" type="ORF">SLITO_v1c04000</name>
</gene>
<dbReference type="Gene3D" id="3.40.190.10">
    <property type="entry name" value="Periplasmic binding protein-like II"/>
    <property type="match status" value="3"/>
</dbReference>
<dbReference type="AlphaFoldDB" id="A0A0K1W1K5"/>
<dbReference type="STRING" id="216942.SLITO_v1c04000"/>
<keyword evidence="2" id="KW-1185">Reference proteome</keyword>
<reference evidence="1 2" key="1">
    <citation type="journal article" date="2015" name="Genome Announc.">
        <title>Complete Genome Sequence of Spiroplasma litorale TN-1T (DSM 21781), a Bacterium Isolated from a Green-Eyed Horsefly (Tabanus nigrovittatus).</title>
        <authorList>
            <person name="Lo W.S."/>
            <person name="Lai Y.C."/>
            <person name="Lien Y.W."/>
            <person name="Wang T.H."/>
            <person name="Kuo C.H."/>
        </authorList>
    </citation>
    <scope>NUCLEOTIDE SEQUENCE [LARGE SCALE GENOMIC DNA]</scope>
    <source>
        <strain evidence="1 2">TN-1</strain>
    </source>
</reference>
<dbReference type="PATRIC" id="fig|216942.3.peg.403"/>
<sequence length="423" mass="46737">MKKILSIIGGISILVAPVSSIISCGGDDGNTFNISFVPSINATDIQNTVKPLQDKLESYLKAKDPNFTKKVKITTSLNYEAAGSSMKAGKSDLAFLPVNTYDSFRGESNNDGTYSDAGVLLISSRDGLAAETNYSAFKDNGVFSDSKGASQDLTLESLANLSMEYNDLLDKNFDLNNKSKEESKLELNSDNINKALYDKNNQVSYYRSYIFANKDYLSKKEDFNEKNIRESVKDKDKMAKLIKEAGKSLSLGRSKTSSGSLLYPLLWMNKTLGIDKPTELRDIYKSSTEQSNYVNAAQQVADGTVGLALGYADIRYDLKNDLAELQKAFKNTIVIGATTGIPNDGIMYSRKKVDETLATTLRTAFKEFVKDPSLKEVFDLYGHNDYVGVGNDQTSKEFEIQRDKIISNNVENLASIKEIVESL</sequence>
<dbReference type="NCBIfam" id="NF038029">
    <property type="entry name" value="LP_plasma"/>
    <property type="match status" value="1"/>
</dbReference>
<dbReference type="Proteomes" id="UP000067476">
    <property type="component" value="Chromosome"/>
</dbReference>
<organism evidence="1 2">
    <name type="scientific">Spiroplasma litorale</name>
    <dbReference type="NCBI Taxonomy" id="216942"/>
    <lineage>
        <taxon>Bacteria</taxon>
        <taxon>Bacillati</taxon>
        <taxon>Mycoplasmatota</taxon>
        <taxon>Mollicutes</taxon>
        <taxon>Entomoplasmatales</taxon>
        <taxon>Spiroplasmataceae</taxon>
        <taxon>Spiroplasma</taxon>
    </lineage>
</organism>
<proteinExistence type="predicted"/>
<dbReference type="OrthoDB" id="9776786at2"/>
<dbReference type="EMBL" id="CP012357">
    <property type="protein sequence ID" value="AKX34053.1"/>
    <property type="molecule type" value="Genomic_DNA"/>
</dbReference>
<dbReference type="PROSITE" id="PS51257">
    <property type="entry name" value="PROKAR_LIPOPROTEIN"/>
    <property type="match status" value="1"/>
</dbReference>
<dbReference type="RefSeq" id="WP_075058147.1">
    <property type="nucleotide sequence ID" value="NZ_CP012357.1"/>
</dbReference>
<dbReference type="Pfam" id="PF12974">
    <property type="entry name" value="Phosphonate-bd"/>
    <property type="match status" value="1"/>
</dbReference>